<evidence type="ECO:0000313" key="1">
    <source>
        <dbReference type="EMBL" id="CAD8199228.1"/>
    </source>
</evidence>
<keyword evidence="2" id="KW-1185">Reference proteome</keyword>
<comment type="caution">
    <text evidence="1">The sequence shown here is derived from an EMBL/GenBank/DDBJ whole genome shotgun (WGS) entry which is preliminary data.</text>
</comment>
<sequence>MYWMKPYKILIQPFRKNQKIQAFIITNQIQILEEVLQNFEQTIQKIQKILTILIIREEILEKLNRLVESLQNYDVAIIKNPKILRHFITKVLTLNKMYRFLEVSEILNDDFQQFF</sequence>
<reference evidence="1" key="1">
    <citation type="submission" date="2021-01" db="EMBL/GenBank/DDBJ databases">
        <authorList>
            <consortium name="Genoscope - CEA"/>
            <person name="William W."/>
        </authorList>
    </citation>
    <scope>NUCLEOTIDE SEQUENCE</scope>
</reference>
<dbReference type="AlphaFoldDB" id="A0A8S1XE75"/>
<gene>
    <name evidence="1" type="ORF">POCTA_138.1.T1180228</name>
</gene>
<dbReference type="EMBL" id="CAJJDP010000118">
    <property type="protein sequence ID" value="CAD8199228.1"/>
    <property type="molecule type" value="Genomic_DNA"/>
</dbReference>
<accession>A0A8S1XE75</accession>
<proteinExistence type="predicted"/>
<protein>
    <submittedName>
        <fullName evidence="1">Uncharacterized protein</fullName>
    </submittedName>
</protein>
<name>A0A8S1XE75_PAROT</name>
<organism evidence="1 2">
    <name type="scientific">Paramecium octaurelia</name>
    <dbReference type="NCBI Taxonomy" id="43137"/>
    <lineage>
        <taxon>Eukaryota</taxon>
        <taxon>Sar</taxon>
        <taxon>Alveolata</taxon>
        <taxon>Ciliophora</taxon>
        <taxon>Intramacronucleata</taxon>
        <taxon>Oligohymenophorea</taxon>
        <taxon>Peniculida</taxon>
        <taxon>Parameciidae</taxon>
        <taxon>Paramecium</taxon>
    </lineage>
</organism>
<dbReference type="Proteomes" id="UP000683925">
    <property type="component" value="Unassembled WGS sequence"/>
</dbReference>
<evidence type="ECO:0000313" key="2">
    <source>
        <dbReference type="Proteomes" id="UP000683925"/>
    </source>
</evidence>
<dbReference type="OrthoDB" id="1926212at2759"/>